<keyword evidence="3 9" id="KW-0274">FAD</keyword>
<comment type="cofactor">
    <cofactor evidence="9">
        <name>FAD</name>
        <dbReference type="ChEBI" id="CHEBI:57692"/>
    </cofactor>
    <text evidence="9">Binds 1 FAD per subunit.</text>
</comment>
<feature type="binding site" evidence="9">
    <location>
        <position position="52"/>
    </location>
    <ligand>
        <name>FAD</name>
        <dbReference type="ChEBI" id="CHEBI:57692"/>
    </ligand>
</feature>
<dbReference type="Pfam" id="PF07992">
    <property type="entry name" value="Pyr_redox_2"/>
    <property type="match status" value="1"/>
</dbReference>
<evidence type="ECO:0000256" key="8">
    <source>
        <dbReference type="PIRSR" id="PIRSR000350-2"/>
    </source>
</evidence>
<keyword evidence="5 9" id="KW-0520">NAD</keyword>
<dbReference type="PRINTS" id="PR00368">
    <property type="entry name" value="FADPNR"/>
</dbReference>
<keyword evidence="4 11" id="KW-0560">Oxidoreductase</keyword>
<accession>A0A7Y0HVQ2</accession>
<feature type="binding site" evidence="9">
    <location>
        <position position="341"/>
    </location>
    <ligand>
        <name>FAD</name>
        <dbReference type="ChEBI" id="CHEBI:57692"/>
    </ligand>
</feature>
<feature type="binding site" evidence="9">
    <location>
        <position position="300"/>
    </location>
    <ligand>
        <name>NAD(+)</name>
        <dbReference type="ChEBI" id="CHEBI:57540"/>
    </ligand>
</feature>
<protein>
    <submittedName>
        <fullName evidence="14">Dihydrolipoamide dehydrogenase</fullName>
    </submittedName>
</protein>
<gene>
    <name evidence="14" type="ORF">G1C98_1218</name>
</gene>
<evidence type="ECO:0000256" key="4">
    <source>
        <dbReference type="ARBA" id="ARBA00023002"/>
    </source>
</evidence>
<dbReference type="PRINTS" id="PR00411">
    <property type="entry name" value="PNDRDTASEI"/>
</dbReference>
<dbReference type="InterPro" id="IPR016156">
    <property type="entry name" value="FAD/NAD-linked_Rdtase_dimer_sf"/>
</dbReference>
<keyword evidence="15" id="KW-1185">Reference proteome</keyword>
<dbReference type="GO" id="GO:0050660">
    <property type="term" value="F:flavin adenine dinucleotide binding"/>
    <property type="evidence" value="ECO:0007669"/>
    <property type="project" value="TreeGrafter"/>
</dbReference>
<dbReference type="Gene3D" id="3.50.50.60">
    <property type="entry name" value="FAD/NAD(P)-binding domain"/>
    <property type="match status" value="2"/>
</dbReference>
<dbReference type="InterPro" id="IPR050151">
    <property type="entry name" value="Class-I_Pyr_Nuc-Dis_Oxidored"/>
</dbReference>
<dbReference type="SUPFAM" id="SSF55424">
    <property type="entry name" value="FAD/NAD-linked reductases, dimerisation (C-terminal) domain"/>
    <property type="match status" value="1"/>
</dbReference>
<feature type="disulfide bond" description="Redox-active" evidence="10">
    <location>
        <begin position="43"/>
        <end position="48"/>
    </location>
</feature>
<evidence type="ECO:0000313" key="14">
    <source>
        <dbReference type="EMBL" id="NMM96482.1"/>
    </source>
</evidence>
<reference evidence="14 15" key="1">
    <citation type="submission" date="2020-02" db="EMBL/GenBank/DDBJ databases">
        <title>Characterization of phylogenetic diversity of novel bifidobacterial species isolated in Czech ZOOs.</title>
        <authorList>
            <person name="Lugli G.A."/>
            <person name="Vera N.B."/>
            <person name="Ventura M."/>
        </authorList>
    </citation>
    <scope>NUCLEOTIDE SEQUENCE [LARGE SCALE GENOMIC DNA]</scope>
    <source>
        <strain evidence="14 15">DSM 109960</strain>
    </source>
</reference>
<feature type="domain" description="Pyridine nucleotide-disulphide oxidoreductase dimerisation" evidence="12">
    <location>
        <begin position="376"/>
        <end position="490"/>
    </location>
</feature>
<dbReference type="InterPro" id="IPR004099">
    <property type="entry name" value="Pyr_nucl-diS_OxRdtase_dimer"/>
</dbReference>
<evidence type="ECO:0000256" key="7">
    <source>
        <dbReference type="ARBA" id="ARBA00023284"/>
    </source>
</evidence>
<organism evidence="14 15">
    <name type="scientific">Bifidobacterium erythrocebi</name>
    <dbReference type="NCBI Taxonomy" id="2675325"/>
    <lineage>
        <taxon>Bacteria</taxon>
        <taxon>Bacillati</taxon>
        <taxon>Actinomycetota</taxon>
        <taxon>Actinomycetes</taxon>
        <taxon>Bifidobacteriales</taxon>
        <taxon>Bifidobacteriaceae</taxon>
        <taxon>Bifidobacterium</taxon>
    </lineage>
</organism>
<evidence type="ECO:0000256" key="10">
    <source>
        <dbReference type="PIRSR" id="PIRSR000350-4"/>
    </source>
</evidence>
<dbReference type="PANTHER" id="PTHR22912">
    <property type="entry name" value="DISULFIDE OXIDOREDUCTASE"/>
    <property type="match status" value="1"/>
</dbReference>
<evidence type="ECO:0000256" key="5">
    <source>
        <dbReference type="ARBA" id="ARBA00023027"/>
    </source>
</evidence>
<feature type="domain" description="FAD/NAD(P)-binding" evidence="13">
    <location>
        <begin position="5"/>
        <end position="356"/>
    </location>
</feature>
<keyword evidence="6" id="KW-1015">Disulfide bond</keyword>
<dbReference type="GO" id="GO:0006103">
    <property type="term" value="P:2-oxoglutarate metabolic process"/>
    <property type="evidence" value="ECO:0007669"/>
    <property type="project" value="TreeGrafter"/>
</dbReference>
<dbReference type="Proteomes" id="UP000529710">
    <property type="component" value="Unassembled WGS sequence"/>
</dbReference>
<evidence type="ECO:0000256" key="11">
    <source>
        <dbReference type="RuleBase" id="RU003691"/>
    </source>
</evidence>
<sequence>MTEQFDIVIIGAGPGGYSTALRAAQLGKQVALVERDATPGGTCLNRGCIPTKALLDATATFDAIRHTNGIGIHAHADSIDFPALHHWREGIVSTMVQGLSSLLAQRGVTVFQANAELMPAGETNTADADGQRRRSVLLTPSTGQTDVLRHKGKTTDAQGTRLVIEATDVVLAMGSRPRELPGTTFHDAIIDSTQALQRDFPASATIIGAGAVAVEFASIWNSAGCTVTLVIRKDRVLSAWDRRAGTTLTRELKKRGITVVSNAAATRIESNAPNEATVYYRVKDGEEQSVTSEVVLGAIGRDPNTQADWIAGNGIDLDERGHIVTDEYGHTRAAHVWAVGDIVAGHALAHRAFEQGITAAERIAGLDPKPVDENTVPQVVFSRPQAASVGYTGAQAKADERFGNVTETAYPMMGNARMAMSGSTGSMTIVSGETADNPGTRVVLGVHMVSPEATELIAEAEQLVGNRVPLSEAARLIHPHPTFSETLGEALLKADGRPLHTR</sequence>
<comment type="similarity">
    <text evidence="1 11">Belongs to the class-I pyridine nucleotide-disulfide oxidoreductase family.</text>
</comment>
<evidence type="ECO:0000256" key="9">
    <source>
        <dbReference type="PIRSR" id="PIRSR000350-3"/>
    </source>
</evidence>
<evidence type="ECO:0000259" key="13">
    <source>
        <dbReference type="Pfam" id="PF07992"/>
    </source>
</evidence>
<dbReference type="InterPro" id="IPR023753">
    <property type="entry name" value="FAD/NAD-binding_dom"/>
</dbReference>
<feature type="binding site" evidence="9">
    <location>
        <begin position="208"/>
        <end position="215"/>
    </location>
    <ligand>
        <name>NAD(+)</name>
        <dbReference type="ChEBI" id="CHEBI:57540"/>
    </ligand>
</feature>
<feature type="active site" description="Proton acceptor" evidence="8">
    <location>
        <position position="480"/>
    </location>
</feature>
<dbReference type="PROSITE" id="PS00076">
    <property type="entry name" value="PYRIDINE_REDOX_1"/>
    <property type="match status" value="1"/>
</dbReference>
<dbReference type="PANTHER" id="PTHR22912:SF217">
    <property type="entry name" value="DIHYDROLIPOYL DEHYDROGENASE"/>
    <property type="match status" value="1"/>
</dbReference>
<name>A0A7Y0HVQ2_9BIFI</name>
<evidence type="ECO:0000256" key="6">
    <source>
        <dbReference type="ARBA" id="ARBA00023157"/>
    </source>
</evidence>
<dbReference type="Gene3D" id="3.30.390.30">
    <property type="match status" value="1"/>
</dbReference>
<evidence type="ECO:0000259" key="12">
    <source>
        <dbReference type="Pfam" id="PF02852"/>
    </source>
</evidence>
<evidence type="ECO:0000256" key="3">
    <source>
        <dbReference type="ARBA" id="ARBA00022827"/>
    </source>
</evidence>
<dbReference type="AlphaFoldDB" id="A0A7Y0HVQ2"/>
<dbReference type="InterPro" id="IPR012999">
    <property type="entry name" value="Pyr_OxRdtase_I_AS"/>
</dbReference>
<dbReference type="GO" id="GO:0004148">
    <property type="term" value="F:dihydrolipoyl dehydrogenase (NADH) activity"/>
    <property type="evidence" value="ECO:0007669"/>
    <property type="project" value="TreeGrafter"/>
</dbReference>
<keyword evidence="2 11" id="KW-0285">Flavoprotein</keyword>
<dbReference type="InterPro" id="IPR001100">
    <property type="entry name" value="Pyr_nuc-diS_OxRdtase"/>
</dbReference>
<dbReference type="EMBL" id="JAAIIF010000009">
    <property type="protein sequence ID" value="NMM96482.1"/>
    <property type="molecule type" value="Genomic_DNA"/>
</dbReference>
<dbReference type="SUPFAM" id="SSF51905">
    <property type="entry name" value="FAD/NAD(P)-binding domain"/>
    <property type="match status" value="1"/>
</dbReference>
<evidence type="ECO:0000256" key="1">
    <source>
        <dbReference type="ARBA" id="ARBA00007532"/>
    </source>
</evidence>
<evidence type="ECO:0000313" key="15">
    <source>
        <dbReference type="Proteomes" id="UP000529710"/>
    </source>
</evidence>
<keyword evidence="9" id="KW-0547">Nucleotide-binding</keyword>
<keyword evidence="7 11" id="KW-0676">Redox-active center</keyword>
<dbReference type="InterPro" id="IPR036188">
    <property type="entry name" value="FAD/NAD-bd_sf"/>
</dbReference>
<proteinExistence type="inferred from homology"/>
<dbReference type="PIRSF" id="PIRSF000350">
    <property type="entry name" value="Mercury_reductase_MerA"/>
    <property type="match status" value="1"/>
</dbReference>
<evidence type="ECO:0000256" key="2">
    <source>
        <dbReference type="ARBA" id="ARBA00022630"/>
    </source>
</evidence>
<dbReference type="Pfam" id="PF02852">
    <property type="entry name" value="Pyr_redox_dim"/>
    <property type="match status" value="1"/>
</dbReference>
<comment type="caution">
    <text evidence="14">The sequence shown here is derived from an EMBL/GenBank/DDBJ whole genome shotgun (WGS) entry which is preliminary data.</text>
</comment>
<dbReference type="RefSeq" id="WP_169080322.1">
    <property type="nucleotide sequence ID" value="NZ_JAAIIF010000009.1"/>
</dbReference>